<proteinExistence type="predicted"/>
<accession>A0A2G5E1L3</accession>
<protein>
    <submittedName>
        <fullName evidence="1">Uncharacterized protein</fullName>
    </submittedName>
</protein>
<keyword evidence="2" id="KW-1185">Reference proteome</keyword>
<dbReference type="EMBL" id="KZ305030">
    <property type="protein sequence ID" value="PIA49653.1"/>
    <property type="molecule type" value="Genomic_DNA"/>
</dbReference>
<reference evidence="1 2" key="1">
    <citation type="submission" date="2017-09" db="EMBL/GenBank/DDBJ databases">
        <title>WGS assembly of Aquilegia coerulea Goldsmith.</title>
        <authorList>
            <person name="Hodges S."/>
            <person name="Kramer E."/>
            <person name="Nordborg M."/>
            <person name="Tomkins J."/>
            <person name="Borevitz J."/>
            <person name="Derieg N."/>
            <person name="Yan J."/>
            <person name="Mihaltcheva S."/>
            <person name="Hayes R.D."/>
            <person name="Rokhsar D."/>
        </authorList>
    </citation>
    <scope>NUCLEOTIDE SEQUENCE [LARGE SCALE GENOMIC DNA]</scope>
    <source>
        <strain evidence="2">cv. Goldsmith</strain>
    </source>
</reference>
<dbReference type="InParanoid" id="A0A2G5E1L3"/>
<evidence type="ECO:0000313" key="2">
    <source>
        <dbReference type="Proteomes" id="UP000230069"/>
    </source>
</evidence>
<dbReference type="Proteomes" id="UP000230069">
    <property type="component" value="Unassembled WGS sequence"/>
</dbReference>
<gene>
    <name evidence="1" type="ORF">AQUCO_01300428v1</name>
</gene>
<name>A0A2G5E1L3_AQUCA</name>
<dbReference type="PANTHER" id="PTHR37697:SF2">
    <property type="entry name" value="AP2-LIKE ETHYLENE-RESPONSIVE TRANSCRIPTION FACTOR SNZ"/>
    <property type="match status" value="1"/>
</dbReference>
<dbReference type="OrthoDB" id="672370at2759"/>
<sequence length="163" mass="18114">MEPIPQNPPLTDLITALEQATLIAKQLPTTTDSTQFFQLCSSLQNANHQLTSFLNQIPSSQPLQAGENSFNSAVGGDEDEIMQIGDDYDCEGNQEESSKIIIDGVEERLRNCYIQNKRRKRPLSPTSAAVEQRGFYGNGVVVHGFDPHSSRLKSFDLVFQFHG</sequence>
<organism evidence="1 2">
    <name type="scientific">Aquilegia coerulea</name>
    <name type="common">Rocky mountain columbine</name>
    <dbReference type="NCBI Taxonomy" id="218851"/>
    <lineage>
        <taxon>Eukaryota</taxon>
        <taxon>Viridiplantae</taxon>
        <taxon>Streptophyta</taxon>
        <taxon>Embryophyta</taxon>
        <taxon>Tracheophyta</taxon>
        <taxon>Spermatophyta</taxon>
        <taxon>Magnoliopsida</taxon>
        <taxon>Ranunculales</taxon>
        <taxon>Ranunculaceae</taxon>
        <taxon>Thalictroideae</taxon>
        <taxon>Aquilegia</taxon>
    </lineage>
</organism>
<evidence type="ECO:0000313" key="1">
    <source>
        <dbReference type="EMBL" id="PIA49653.1"/>
    </source>
</evidence>
<dbReference type="PANTHER" id="PTHR37697">
    <property type="entry name" value="AP2-LIKE ETHYLENE-RESPONSIVE TRANSCRIPTION FACTOR SNZ"/>
    <property type="match status" value="1"/>
</dbReference>
<dbReference type="AlphaFoldDB" id="A0A2G5E1L3"/>